<reference evidence="1" key="2">
    <citation type="submission" date="2014-07" db="EMBL/GenBank/DDBJ databases">
        <authorList>
            <person name="Hull J."/>
        </authorList>
    </citation>
    <scope>NUCLEOTIDE SEQUENCE</scope>
</reference>
<reference evidence="1" key="1">
    <citation type="journal article" date="2014" name="PLoS ONE">
        <title>Transcriptome-Based Identification of ABC Transporters in the Western Tarnished Plant Bug Lygus hesperus.</title>
        <authorList>
            <person name="Hull J.J."/>
            <person name="Chaney K."/>
            <person name="Geib S.M."/>
            <person name="Fabrick J.A."/>
            <person name="Brent C.S."/>
            <person name="Walsh D."/>
            <person name="Lavine L.C."/>
        </authorList>
    </citation>
    <scope>NUCLEOTIDE SEQUENCE</scope>
</reference>
<dbReference type="EMBL" id="GBHO01003178">
    <property type="protein sequence ID" value="JAG40426.1"/>
    <property type="molecule type" value="Transcribed_RNA"/>
</dbReference>
<evidence type="ECO:0000313" key="1">
    <source>
        <dbReference type="EMBL" id="JAG40426.1"/>
    </source>
</evidence>
<protein>
    <submittedName>
        <fullName evidence="1">Gustatory and odorant receptor 22</fullName>
    </submittedName>
</protein>
<organism evidence="1">
    <name type="scientific">Lygus hesperus</name>
    <name type="common">Western plant bug</name>
    <dbReference type="NCBI Taxonomy" id="30085"/>
    <lineage>
        <taxon>Eukaryota</taxon>
        <taxon>Metazoa</taxon>
        <taxon>Ecdysozoa</taxon>
        <taxon>Arthropoda</taxon>
        <taxon>Hexapoda</taxon>
        <taxon>Insecta</taxon>
        <taxon>Pterygota</taxon>
        <taxon>Neoptera</taxon>
        <taxon>Paraneoptera</taxon>
        <taxon>Hemiptera</taxon>
        <taxon>Heteroptera</taxon>
        <taxon>Panheteroptera</taxon>
        <taxon>Cimicomorpha</taxon>
        <taxon>Miridae</taxon>
        <taxon>Mirini</taxon>
        <taxon>Lygus</taxon>
    </lineage>
</organism>
<dbReference type="AlphaFoldDB" id="A0A0A9Z957"/>
<sequence>MLFVVGSYGMLASVRNQNILEILEMSPYVGVTFVVITCVFETSYQATNKLGVNFLNTMITLNKDAVDPECVEEIEKFVKTIKSTRIAVITLKDYMTMDRT</sequence>
<keyword evidence="1" id="KW-0675">Receptor</keyword>
<gene>
    <name evidence="1" type="primary">GPRgr22_6</name>
    <name evidence="1" type="ORF">CM83_100248</name>
</gene>
<feature type="non-terminal residue" evidence="1">
    <location>
        <position position="100"/>
    </location>
</feature>
<proteinExistence type="predicted"/>
<accession>A0A0A9Z957</accession>
<name>A0A0A9Z957_LYGHE</name>